<comment type="caution">
    <text evidence="3">The sequence shown here is derived from an EMBL/GenBank/DDBJ whole genome shotgun (WGS) entry which is preliminary data.</text>
</comment>
<evidence type="ECO:0000259" key="2">
    <source>
        <dbReference type="PROSITE" id="PS50240"/>
    </source>
</evidence>
<evidence type="ECO:0000313" key="3">
    <source>
        <dbReference type="EMBL" id="KAJ3664712.1"/>
    </source>
</evidence>
<dbReference type="AlphaFoldDB" id="A0AA38IWE9"/>
<dbReference type="InterPro" id="IPR051333">
    <property type="entry name" value="CLIP_Serine_Protease"/>
</dbReference>
<gene>
    <name evidence="3" type="ORF">Zmor_000260</name>
</gene>
<accession>A0AA38IWE9</accession>
<dbReference type="Pfam" id="PF00089">
    <property type="entry name" value="Trypsin"/>
    <property type="match status" value="1"/>
</dbReference>
<dbReference type="InterPro" id="IPR009003">
    <property type="entry name" value="Peptidase_S1_PA"/>
</dbReference>
<dbReference type="EMBL" id="JALNTZ010000001">
    <property type="protein sequence ID" value="KAJ3664712.1"/>
    <property type="molecule type" value="Genomic_DNA"/>
</dbReference>
<dbReference type="GO" id="GO:0006508">
    <property type="term" value="P:proteolysis"/>
    <property type="evidence" value="ECO:0007669"/>
    <property type="project" value="InterPro"/>
</dbReference>
<name>A0AA38IWE9_9CUCU</name>
<keyword evidence="1" id="KW-0732">Signal</keyword>
<dbReference type="InterPro" id="IPR043504">
    <property type="entry name" value="Peptidase_S1_PA_chymotrypsin"/>
</dbReference>
<feature type="domain" description="Peptidase S1" evidence="2">
    <location>
        <begin position="126"/>
        <end position="347"/>
    </location>
</feature>
<sequence length="350" mass="39460">MKCVAVCVFALFQVVRSATSQTSQNDICTLRDTNSTGKCTLFTNCAPAIENLRKGVNYPQICRFEGQQPVVCCPNNENKADSDKHERMSQKKCKEYSNVHEEIIPPVAPATETIRIRRCGLEKISLIPESLQTDEFPFMALIGYGNDASDYEWLSTGVLISEQHVLTTATFLSNPSLGPPTVVALNSNKISNPETQNVFKVLELIPHPEYTKKSLTNDLAVLKLEKPVKLDRKIFPACLNTGLKTRIVSVGWENYGNQLDLVKEFAFLCNHNPNNNSKEICVDYGTRPPYDKSKELSGKVLLAVDNDVYCMHDLVGITSHYWRRSVKTKMQFVNVSEHVDWIEQTVWPQL</sequence>
<dbReference type="PANTHER" id="PTHR24260">
    <property type="match status" value="1"/>
</dbReference>
<dbReference type="InterPro" id="IPR001254">
    <property type="entry name" value="Trypsin_dom"/>
</dbReference>
<evidence type="ECO:0000256" key="1">
    <source>
        <dbReference type="SAM" id="SignalP"/>
    </source>
</evidence>
<organism evidence="3 4">
    <name type="scientific">Zophobas morio</name>
    <dbReference type="NCBI Taxonomy" id="2755281"/>
    <lineage>
        <taxon>Eukaryota</taxon>
        <taxon>Metazoa</taxon>
        <taxon>Ecdysozoa</taxon>
        <taxon>Arthropoda</taxon>
        <taxon>Hexapoda</taxon>
        <taxon>Insecta</taxon>
        <taxon>Pterygota</taxon>
        <taxon>Neoptera</taxon>
        <taxon>Endopterygota</taxon>
        <taxon>Coleoptera</taxon>
        <taxon>Polyphaga</taxon>
        <taxon>Cucujiformia</taxon>
        <taxon>Tenebrionidae</taxon>
        <taxon>Zophobas</taxon>
    </lineage>
</organism>
<proteinExistence type="predicted"/>
<dbReference type="PANTHER" id="PTHR24260:SF147">
    <property type="entry name" value="EG:BACR7A4.3 PROTEIN-RELATED"/>
    <property type="match status" value="1"/>
</dbReference>
<dbReference type="SMART" id="SM00020">
    <property type="entry name" value="Tryp_SPc"/>
    <property type="match status" value="1"/>
</dbReference>
<evidence type="ECO:0000313" key="4">
    <source>
        <dbReference type="Proteomes" id="UP001168821"/>
    </source>
</evidence>
<keyword evidence="4" id="KW-1185">Reference proteome</keyword>
<dbReference type="Proteomes" id="UP001168821">
    <property type="component" value="Unassembled WGS sequence"/>
</dbReference>
<protein>
    <recommendedName>
        <fullName evidence="2">Peptidase S1 domain-containing protein</fullName>
    </recommendedName>
</protein>
<dbReference type="GO" id="GO:0004252">
    <property type="term" value="F:serine-type endopeptidase activity"/>
    <property type="evidence" value="ECO:0007669"/>
    <property type="project" value="InterPro"/>
</dbReference>
<dbReference type="SUPFAM" id="SSF50494">
    <property type="entry name" value="Trypsin-like serine proteases"/>
    <property type="match status" value="1"/>
</dbReference>
<feature type="chain" id="PRO_5041207004" description="Peptidase S1 domain-containing protein" evidence="1">
    <location>
        <begin position="18"/>
        <end position="350"/>
    </location>
</feature>
<reference evidence="3" key="1">
    <citation type="journal article" date="2023" name="G3 (Bethesda)">
        <title>Whole genome assemblies of Zophobas morio and Tenebrio molitor.</title>
        <authorList>
            <person name="Kaur S."/>
            <person name="Stinson S.A."/>
            <person name="diCenzo G.C."/>
        </authorList>
    </citation>
    <scope>NUCLEOTIDE SEQUENCE</scope>
    <source>
        <strain evidence="3">QUZm001</strain>
    </source>
</reference>
<dbReference type="PROSITE" id="PS50240">
    <property type="entry name" value="TRYPSIN_DOM"/>
    <property type="match status" value="1"/>
</dbReference>
<feature type="signal peptide" evidence="1">
    <location>
        <begin position="1"/>
        <end position="17"/>
    </location>
</feature>
<dbReference type="Gene3D" id="2.40.10.10">
    <property type="entry name" value="Trypsin-like serine proteases"/>
    <property type="match status" value="1"/>
</dbReference>